<dbReference type="OrthoDB" id="5800391at2759"/>
<protein>
    <recommendedName>
        <fullName evidence="4">Gustatory receptor</fullName>
    </recommendedName>
</protein>
<feature type="transmembrane region" description="Helical" evidence="1">
    <location>
        <begin position="6"/>
        <end position="26"/>
    </location>
</feature>
<name>A0A8X6MEX8_NEPPI</name>
<feature type="non-terminal residue" evidence="2">
    <location>
        <position position="1"/>
    </location>
</feature>
<evidence type="ECO:0000313" key="2">
    <source>
        <dbReference type="EMBL" id="GFS45848.1"/>
    </source>
</evidence>
<feature type="transmembrane region" description="Helical" evidence="1">
    <location>
        <begin position="177"/>
        <end position="199"/>
    </location>
</feature>
<dbReference type="EMBL" id="BMAW01044662">
    <property type="protein sequence ID" value="GFS45848.1"/>
    <property type="molecule type" value="Genomic_DNA"/>
</dbReference>
<feature type="transmembrane region" description="Helical" evidence="1">
    <location>
        <begin position="54"/>
        <end position="74"/>
    </location>
</feature>
<keyword evidence="1" id="KW-0472">Membrane</keyword>
<feature type="transmembrane region" description="Helical" evidence="1">
    <location>
        <begin position="211"/>
        <end position="230"/>
    </location>
</feature>
<comment type="caution">
    <text evidence="2">The sequence shown here is derived from an EMBL/GenBank/DDBJ whole genome shotgun (WGS) entry which is preliminary data.</text>
</comment>
<dbReference type="Proteomes" id="UP000887013">
    <property type="component" value="Unassembled WGS sequence"/>
</dbReference>
<proteinExistence type="predicted"/>
<evidence type="ECO:0008006" key="4">
    <source>
        <dbReference type="Google" id="ProtNLM"/>
    </source>
</evidence>
<feature type="transmembrane region" description="Helical" evidence="1">
    <location>
        <begin position="113"/>
        <end position="132"/>
    </location>
</feature>
<reference evidence="2" key="1">
    <citation type="submission" date="2020-08" db="EMBL/GenBank/DDBJ databases">
        <title>Multicomponent nature underlies the extraordinary mechanical properties of spider dragline silk.</title>
        <authorList>
            <person name="Kono N."/>
            <person name="Nakamura H."/>
            <person name="Mori M."/>
            <person name="Yoshida Y."/>
            <person name="Ohtoshi R."/>
            <person name="Malay A.D."/>
            <person name="Moran D.A.P."/>
            <person name="Tomita M."/>
            <person name="Numata K."/>
            <person name="Arakawa K."/>
        </authorList>
    </citation>
    <scope>NUCLEOTIDE SEQUENCE</scope>
</reference>
<accession>A0A8X6MEX8</accession>
<keyword evidence="3" id="KW-1185">Reference proteome</keyword>
<feature type="transmembrane region" description="Helical" evidence="1">
    <location>
        <begin position="285"/>
        <end position="305"/>
    </location>
</feature>
<dbReference type="AlphaFoldDB" id="A0A8X6MEX8"/>
<organism evidence="2 3">
    <name type="scientific">Nephila pilipes</name>
    <name type="common">Giant wood spider</name>
    <name type="synonym">Nephila maculata</name>
    <dbReference type="NCBI Taxonomy" id="299642"/>
    <lineage>
        <taxon>Eukaryota</taxon>
        <taxon>Metazoa</taxon>
        <taxon>Ecdysozoa</taxon>
        <taxon>Arthropoda</taxon>
        <taxon>Chelicerata</taxon>
        <taxon>Arachnida</taxon>
        <taxon>Araneae</taxon>
        <taxon>Araneomorphae</taxon>
        <taxon>Entelegynae</taxon>
        <taxon>Araneoidea</taxon>
        <taxon>Nephilidae</taxon>
        <taxon>Nephila</taxon>
    </lineage>
</organism>
<sequence length="313" mass="36095">TDSTDLKSVLAYIFGYVSSAVAWYGMRYQKKNITFLIRSFRDIYPGFHAKKIDFLSFVICSMTIIFPAVLTYITDDSEFLSFYTFGYNLGSSWIITVLIIVKSCFYYMLYPSITNIVAVFYTSLCWRCSVYIKSLTDQIEEYSPEEFGLLQQLNILKSKKKVYDALHNIQDTLSMPIFFVILANVFMCSAVTGGLLVKSVGDFNKLLQMDFLYYLINGILCVVGTLWIAGRVPIEMSRFKNSFYQKTHERLLHQYAVVDSEEKHLKMDFCSEQDFVLTGYNILPLRRSTILALIGTLFTYTALVMDTNRPDKI</sequence>
<keyword evidence="1" id="KW-1133">Transmembrane helix</keyword>
<keyword evidence="1" id="KW-0812">Transmembrane</keyword>
<feature type="transmembrane region" description="Helical" evidence="1">
    <location>
        <begin position="80"/>
        <end position="101"/>
    </location>
</feature>
<evidence type="ECO:0000313" key="3">
    <source>
        <dbReference type="Proteomes" id="UP000887013"/>
    </source>
</evidence>
<evidence type="ECO:0000256" key="1">
    <source>
        <dbReference type="SAM" id="Phobius"/>
    </source>
</evidence>
<gene>
    <name evidence="2" type="primary">AVEN_238246_1</name>
    <name evidence="2" type="ORF">NPIL_226471</name>
</gene>